<feature type="compositionally biased region" description="Polar residues" evidence="1">
    <location>
        <begin position="68"/>
        <end position="83"/>
    </location>
</feature>
<evidence type="ECO:0000256" key="1">
    <source>
        <dbReference type="SAM" id="MobiDB-lite"/>
    </source>
</evidence>
<evidence type="ECO:0000313" key="2">
    <source>
        <dbReference type="EMBL" id="ABA75243.2"/>
    </source>
</evidence>
<dbReference type="HOGENOM" id="CLU_1853511_0_0_6"/>
<sequence>MAKPSYTAADQERLAQAWIDSGEPITVWCAGEDDGVKRPNIQTFRKWPAVAAETERRAKEKGSRSFYRATSTQHGSAQASTRAAMSPLRAQFEEEYEANKDAAYAAWLQNNQESIKEQLVKKAEAELAAEIERLTKHQ</sequence>
<dbReference type="AlphaFoldDB" id="Q3KAG1"/>
<feature type="compositionally biased region" description="Basic and acidic residues" evidence="1">
    <location>
        <begin position="53"/>
        <end position="63"/>
    </location>
</feature>
<accession>Q3KAG1</accession>
<reference evidence="2 3" key="1">
    <citation type="journal article" date="2009" name="Genome Biol.">
        <title>Genomic and genetic analyses of diversity and plant interactions of Pseudomonas fluorescens.</title>
        <authorList>
            <person name="Silby M.W."/>
            <person name="Cerdeno-Tarraga A.M."/>
            <person name="Vernikos G.S."/>
            <person name="Giddens S.R."/>
            <person name="Jackson R.W."/>
            <person name="Preston G.M."/>
            <person name="Zhang X.X."/>
            <person name="Moon C.D."/>
            <person name="Gehrig S.M."/>
            <person name="Godfrey S.A."/>
            <person name="Knight C.G."/>
            <person name="Malone J.G."/>
            <person name="Robinson Z."/>
            <person name="Spiers A.J."/>
            <person name="Harris S."/>
            <person name="Challis G.L."/>
            <person name="Yaxley A.M."/>
            <person name="Harris D."/>
            <person name="Seeger K."/>
            <person name="Murphy L."/>
            <person name="Rutter S."/>
            <person name="Squares R."/>
            <person name="Quail M.A."/>
            <person name="Saunders E."/>
            <person name="Mavromatis K."/>
            <person name="Brettin T.S."/>
            <person name="Bentley S.D."/>
            <person name="Hothersall J."/>
            <person name="Stephens E."/>
            <person name="Thomas C.M."/>
            <person name="Parkhill J."/>
            <person name="Levy S.B."/>
            <person name="Rainey P.B."/>
            <person name="Thomson N.R."/>
        </authorList>
    </citation>
    <scope>NUCLEOTIDE SEQUENCE [LARGE SCALE GENOMIC DNA]</scope>
    <source>
        <strain evidence="2 3">Pf0-1</strain>
    </source>
</reference>
<dbReference type="EMBL" id="CP000094">
    <property type="protein sequence ID" value="ABA75243.2"/>
    <property type="molecule type" value="Genomic_DNA"/>
</dbReference>
<proteinExistence type="predicted"/>
<name>Q3KAG1_PSEPF</name>
<gene>
    <name evidence="2" type="ordered locus">Pfl01_3505</name>
</gene>
<feature type="region of interest" description="Disordered" evidence="1">
    <location>
        <begin position="52"/>
        <end position="86"/>
    </location>
</feature>
<dbReference type="KEGG" id="pfo:Pfl01_3505"/>
<dbReference type="Proteomes" id="UP000002704">
    <property type="component" value="Chromosome"/>
</dbReference>
<dbReference type="RefSeq" id="WP_011334869.1">
    <property type="nucleotide sequence ID" value="NC_007492.2"/>
</dbReference>
<organism evidence="2 3">
    <name type="scientific">Pseudomonas fluorescens (strain Pf0-1)</name>
    <dbReference type="NCBI Taxonomy" id="205922"/>
    <lineage>
        <taxon>Bacteria</taxon>
        <taxon>Pseudomonadati</taxon>
        <taxon>Pseudomonadota</taxon>
        <taxon>Gammaproteobacteria</taxon>
        <taxon>Pseudomonadales</taxon>
        <taxon>Pseudomonadaceae</taxon>
        <taxon>Pseudomonas</taxon>
    </lineage>
</organism>
<protein>
    <submittedName>
        <fullName evidence="2">Uncharacterized protein</fullName>
    </submittedName>
</protein>
<evidence type="ECO:0000313" key="3">
    <source>
        <dbReference type="Proteomes" id="UP000002704"/>
    </source>
</evidence>